<comment type="caution">
    <text evidence="2">The sequence shown here is derived from an EMBL/GenBank/DDBJ whole genome shotgun (WGS) entry which is preliminary data.</text>
</comment>
<reference evidence="2 3" key="1">
    <citation type="submission" date="2011-09" db="EMBL/GenBank/DDBJ databases">
        <title>The draft genome of Methanotorris formicicus Mc-S-70.</title>
        <authorList>
            <consortium name="US DOE Joint Genome Institute (JGI-PGF)"/>
            <person name="Lucas S."/>
            <person name="Han J."/>
            <person name="Lapidus A."/>
            <person name="Cheng J.-F."/>
            <person name="Goodwin L."/>
            <person name="Pitluck S."/>
            <person name="Peters L."/>
            <person name="Land M.L."/>
            <person name="Hauser L."/>
            <person name="Sieprawska-Lupa M."/>
            <person name="Takai K."/>
            <person name="Miyazaki J."/>
            <person name="Whitman W."/>
            <person name="Woyke T.J."/>
        </authorList>
    </citation>
    <scope>NUCLEOTIDE SEQUENCE [LARGE SCALE GENOMIC DNA]</scope>
    <source>
        <strain evidence="2 3">Mc-S-70</strain>
    </source>
</reference>
<accession>H1KW65</accession>
<gene>
    <name evidence="2" type="ORF">MetfoDRAFT_0038</name>
</gene>
<dbReference type="EMBL" id="AGJL01000001">
    <property type="protein sequence ID" value="EHP89648.1"/>
    <property type="molecule type" value="Genomic_DNA"/>
</dbReference>
<name>H1KW65_9EURY</name>
<keyword evidence="3" id="KW-1185">Reference proteome</keyword>
<evidence type="ECO:0000313" key="2">
    <source>
        <dbReference type="EMBL" id="EHP89648.1"/>
    </source>
</evidence>
<dbReference type="Proteomes" id="UP000003706">
    <property type="component" value="Unassembled WGS sequence"/>
</dbReference>
<sequence length="35" mass="3927">MKTLENLLKATEPPEECPSCGHSKNYYVAIDMLSL</sequence>
<dbReference type="InterPro" id="IPR048574">
    <property type="entry name" value="RUBY_RBDX"/>
</dbReference>
<dbReference type="RefSeq" id="WP_007043484.1">
    <property type="nucleotide sequence ID" value="NZ_AGJL01000001.1"/>
</dbReference>
<feature type="domain" description="Rubrerythrin rubredoxin-like" evidence="1">
    <location>
        <begin position="10"/>
        <end position="27"/>
    </location>
</feature>
<proteinExistence type="predicted"/>
<dbReference type="Pfam" id="PF21349">
    <property type="entry name" value="RUBY_RBDX"/>
    <property type="match status" value="1"/>
</dbReference>
<dbReference type="STRING" id="647171.MetfoDRAFT_0038"/>
<dbReference type="AlphaFoldDB" id="H1KW65"/>
<organism evidence="2 3">
    <name type="scientific">Methanotorris formicicus Mc-S-70</name>
    <dbReference type="NCBI Taxonomy" id="647171"/>
    <lineage>
        <taxon>Archaea</taxon>
        <taxon>Methanobacteriati</taxon>
        <taxon>Methanobacteriota</taxon>
        <taxon>Methanomada group</taxon>
        <taxon>Methanococci</taxon>
        <taxon>Methanococcales</taxon>
        <taxon>Methanocaldococcaceae</taxon>
        <taxon>Methanotorris</taxon>
    </lineage>
</organism>
<evidence type="ECO:0000259" key="1">
    <source>
        <dbReference type="Pfam" id="PF21349"/>
    </source>
</evidence>
<dbReference type="Gene3D" id="2.20.28.10">
    <property type="match status" value="1"/>
</dbReference>
<evidence type="ECO:0000313" key="3">
    <source>
        <dbReference type="Proteomes" id="UP000003706"/>
    </source>
</evidence>
<protein>
    <recommendedName>
        <fullName evidence="1">Rubrerythrin rubredoxin-like domain-containing protein</fullName>
    </recommendedName>
</protein>